<gene>
    <name evidence="3" type="ORF">CM83_70530</name>
    <name evidence="1" type="ORF">CM83_70531</name>
    <name evidence="2" type="ORF">CM83_70532</name>
</gene>
<reference evidence="2" key="2">
    <citation type="submission" date="2014-07" db="EMBL/GenBank/DDBJ databases">
        <authorList>
            <person name="Hull J."/>
        </authorList>
    </citation>
    <scope>NUCLEOTIDE SEQUENCE</scope>
</reference>
<sequence>MTYRSRGEKMLQMVTSNSSYYIQQSERIQIPSESLRSFPMTLSDVILTPLYWNATVLDGSILRASFINGNVDVVSSDFTDIMMLSPAAESSSFCPNNTQWLTSLGDSSDQGIEMTSRTRSLLQEISLYAL</sequence>
<dbReference type="AlphaFoldDB" id="A0A0A9VS84"/>
<evidence type="ECO:0000313" key="1">
    <source>
        <dbReference type="EMBL" id="JAF98102.1"/>
    </source>
</evidence>
<dbReference type="EMBL" id="GBHO01045488">
    <property type="protein sequence ID" value="JAF98115.1"/>
    <property type="molecule type" value="Transcribed_RNA"/>
</dbReference>
<dbReference type="EMBL" id="GBHO01007647">
    <property type="protein sequence ID" value="JAG35957.1"/>
    <property type="molecule type" value="Transcribed_RNA"/>
</dbReference>
<evidence type="ECO:0000313" key="3">
    <source>
        <dbReference type="EMBL" id="JAG35957.1"/>
    </source>
</evidence>
<evidence type="ECO:0000313" key="2">
    <source>
        <dbReference type="EMBL" id="JAF98115.1"/>
    </source>
</evidence>
<feature type="non-terminal residue" evidence="2">
    <location>
        <position position="130"/>
    </location>
</feature>
<organism evidence="2">
    <name type="scientific">Lygus hesperus</name>
    <name type="common">Western plant bug</name>
    <dbReference type="NCBI Taxonomy" id="30085"/>
    <lineage>
        <taxon>Eukaryota</taxon>
        <taxon>Metazoa</taxon>
        <taxon>Ecdysozoa</taxon>
        <taxon>Arthropoda</taxon>
        <taxon>Hexapoda</taxon>
        <taxon>Insecta</taxon>
        <taxon>Pterygota</taxon>
        <taxon>Neoptera</taxon>
        <taxon>Paraneoptera</taxon>
        <taxon>Hemiptera</taxon>
        <taxon>Heteroptera</taxon>
        <taxon>Panheteroptera</taxon>
        <taxon>Cimicomorpha</taxon>
        <taxon>Miridae</taxon>
        <taxon>Mirini</taxon>
        <taxon>Lygus</taxon>
    </lineage>
</organism>
<dbReference type="EMBL" id="GBHO01045501">
    <property type="protein sequence ID" value="JAF98102.1"/>
    <property type="molecule type" value="Transcribed_RNA"/>
</dbReference>
<name>A0A0A9VS84_LYGHE</name>
<reference evidence="2" key="1">
    <citation type="journal article" date="2014" name="PLoS ONE">
        <title>Transcriptome-Based Identification of ABC Transporters in the Western Tarnished Plant Bug Lygus hesperus.</title>
        <authorList>
            <person name="Hull J.J."/>
            <person name="Chaney K."/>
            <person name="Geib S.M."/>
            <person name="Fabrick J.A."/>
            <person name="Brent C.S."/>
            <person name="Walsh D."/>
            <person name="Lavine L.C."/>
        </authorList>
    </citation>
    <scope>NUCLEOTIDE SEQUENCE</scope>
</reference>
<proteinExistence type="predicted"/>
<accession>A0A0A9VS84</accession>
<protein>
    <submittedName>
        <fullName evidence="2">Uncharacterized protein</fullName>
    </submittedName>
</protein>